<evidence type="ECO:0000313" key="1">
    <source>
        <dbReference type="EMBL" id="SKA72230.1"/>
    </source>
</evidence>
<dbReference type="AlphaFoldDB" id="A0A1T4W4N2"/>
<name>A0A1T4W4N2_9GAMM</name>
<dbReference type="OrthoDB" id="9793802at2"/>
<accession>A0A1T4W4N2</accession>
<dbReference type="STRING" id="92487.SAMN02745130_01008"/>
<organism evidence="1 2">
    <name type="scientific">Thiothrix eikelboomii</name>
    <dbReference type="NCBI Taxonomy" id="92487"/>
    <lineage>
        <taxon>Bacteria</taxon>
        <taxon>Pseudomonadati</taxon>
        <taxon>Pseudomonadota</taxon>
        <taxon>Gammaproteobacteria</taxon>
        <taxon>Thiotrichales</taxon>
        <taxon>Thiotrichaceae</taxon>
        <taxon>Thiothrix</taxon>
    </lineage>
</organism>
<reference evidence="2" key="1">
    <citation type="submission" date="2017-02" db="EMBL/GenBank/DDBJ databases">
        <authorList>
            <person name="Varghese N."/>
            <person name="Submissions S."/>
        </authorList>
    </citation>
    <scope>NUCLEOTIDE SEQUENCE [LARGE SCALE GENOMIC DNA]</scope>
    <source>
        <strain evidence="2">ATCC 49788</strain>
    </source>
</reference>
<gene>
    <name evidence="1" type="ORF">SAMN02745130_01008</name>
</gene>
<evidence type="ECO:0000313" key="2">
    <source>
        <dbReference type="Proteomes" id="UP000190460"/>
    </source>
</evidence>
<proteinExistence type="predicted"/>
<dbReference type="EMBL" id="FUYB01000003">
    <property type="protein sequence ID" value="SKA72230.1"/>
    <property type="molecule type" value="Genomic_DNA"/>
</dbReference>
<dbReference type="InterPro" id="IPR014507">
    <property type="entry name" value="Baseplate_assembly_J_pred"/>
</dbReference>
<dbReference type="Proteomes" id="UP000190460">
    <property type="component" value="Unassembled WGS sequence"/>
</dbReference>
<dbReference type="PIRSF" id="PIRSF020481">
    <property type="entry name" value="BAP"/>
    <property type="match status" value="1"/>
</dbReference>
<dbReference type="RefSeq" id="WP_078921493.1">
    <property type="nucleotide sequence ID" value="NZ_FUYB01000003.1"/>
</dbReference>
<protein>
    <submittedName>
        <fullName evidence="1">Phage-related baseplate assembly protein</fullName>
    </submittedName>
</protein>
<keyword evidence="2" id="KW-1185">Reference proteome</keyword>
<sequence length="288" mass="31795">MSLPILAAPQVFKPLALQAELLRLLAGLQLRMRDPLGGDEPSYSMPLPSDPAYQVLSTSAYRYQLQMQAINEAVESNLLLYARGSDLDHLAAFYDVLRLEGEADDAFRGRVQLSIRGWSPGTYEYYESQVRGLSTEVRDVLVDVPDTQAIDQKGWIYISVMVNEGSGEPSTEFLTQVRSHLADPKVRLINDTIVVQPVSLVPIDVVASIWQTPSAIPGVLERLNASVPLAFDQARGLGWDVSPSWFASALQQDGVKKSELSLTQDVVVARDQCAYLRSFSLLDKGVAW</sequence>